<accession>A0A0F9TAN2</accession>
<name>A0A0F9TAN2_9ZZZZ</name>
<protein>
    <submittedName>
        <fullName evidence="1">Uncharacterized protein</fullName>
    </submittedName>
</protein>
<sequence>MTPFLMELDLSQVESRICYMLTRDPVLVKQ</sequence>
<comment type="caution">
    <text evidence="1">The sequence shown here is derived from an EMBL/GenBank/DDBJ whole genome shotgun (WGS) entry which is preliminary data.</text>
</comment>
<dbReference type="AlphaFoldDB" id="A0A0F9TAN2"/>
<proteinExistence type="predicted"/>
<organism evidence="1">
    <name type="scientific">marine sediment metagenome</name>
    <dbReference type="NCBI Taxonomy" id="412755"/>
    <lineage>
        <taxon>unclassified sequences</taxon>
        <taxon>metagenomes</taxon>
        <taxon>ecological metagenomes</taxon>
    </lineage>
</organism>
<evidence type="ECO:0000313" key="1">
    <source>
        <dbReference type="EMBL" id="KKN38558.1"/>
    </source>
</evidence>
<reference evidence="1" key="1">
    <citation type="journal article" date="2015" name="Nature">
        <title>Complex archaea that bridge the gap between prokaryotes and eukaryotes.</title>
        <authorList>
            <person name="Spang A."/>
            <person name="Saw J.H."/>
            <person name="Jorgensen S.L."/>
            <person name="Zaremba-Niedzwiedzka K."/>
            <person name="Martijn J."/>
            <person name="Lind A.E."/>
            <person name="van Eijk R."/>
            <person name="Schleper C."/>
            <person name="Guy L."/>
            <person name="Ettema T.J."/>
        </authorList>
    </citation>
    <scope>NUCLEOTIDE SEQUENCE</scope>
</reference>
<dbReference type="EMBL" id="LAZR01001821">
    <property type="protein sequence ID" value="KKN38558.1"/>
    <property type="molecule type" value="Genomic_DNA"/>
</dbReference>
<gene>
    <name evidence="1" type="ORF">LCGC14_0752530</name>
</gene>
<feature type="non-terminal residue" evidence="1">
    <location>
        <position position="30"/>
    </location>
</feature>